<evidence type="ECO:0000313" key="1">
    <source>
        <dbReference type="EMBL" id="MCO6042275.1"/>
    </source>
</evidence>
<comment type="caution">
    <text evidence="1">The sequence shown here is derived from an EMBL/GenBank/DDBJ whole genome shotgun (WGS) entry which is preliminary data.</text>
</comment>
<name>A0A9X2F4X7_9BACT</name>
<dbReference type="EMBL" id="JAMXLR010000001">
    <property type="protein sequence ID" value="MCO6042275.1"/>
    <property type="molecule type" value="Genomic_DNA"/>
</dbReference>
<dbReference type="RefSeq" id="WP_252850377.1">
    <property type="nucleotide sequence ID" value="NZ_JAMXLR010000001.1"/>
</dbReference>
<feature type="non-terminal residue" evidence="1">
    <location>
        <position position="1"/>
    </location>
</feature>
<dbReference type="AlphaFoldDB" id="A0A9X2F4X7"/>
<keyword evidence="2" id="KW-1185">Reference proteome</keyword>
<accession>A0A9X2F4X7</accession>
<reference evidence="1" key="1">
    <citation type="submission" date="2022-06" db="EMBL/GenBank/DDBJ databases">
        <title>Aeoliella straminimaris, a novel planctomycete from sediments.</title>
        <authorList>
            <person name="Vitorino I.R."/>
            <person name="Lage O.M."/>
        </authorList>
    </citation>
    <scope>NUCLEOTIDE SEQUENCE</scope>
    <source>
        <strain evidence="1">ICT_H6.2</strain>
    </source>
</reference>
<gene>
    <name evidence="1" type="ORF">NG895_00005</name>
</gene>
<dbReference type="Proteomes" id="UP001155241">
    <property type="component" value="Unassembled WGS sequence"/>
</dbReference>
<organism evidence="1 2">
    <name type="scientific">Aeoliella straminimaris</name>
    <dbReference type="NCBI Taxonomy" id="2954799"/>
    <lineage>
        <taxon>Bacteria</taxon>
        <taxon>Pseudomonadati</taxon>
        <taxon>Planctomycetota</taxon>
        <taxon>Planctomycetia</taxon>
        <taxon>Pirellulales</taxon>
        <taxon>Lacipirellulaceae</taxon>
        <taxon>Aeoliella</taxon>
    </lineage>
</organism>
<protein>
    <submittedName>
        <fullName evidence="1">Uncharacterized protein</fullName>
    </submittedName>
</protein>
<evidence type="ECO:0000313" key="2">
    <source>
        <dbReference type="Proteomes" id="UP001155241"/>
    </source>
</evidence>
<feature type="non-terminal residue" evidence="1">
    <location>
        <position position="224"/>
    </location>
</feature>
<proteinExistence type="predicted"/>
<sequence length="224" mass="22959">TSTSVFDFSQAEFLVTGTAEFRGGTVTIANPLPAELTIPIVSGTMLLNADQTLDSVEYLLATVGGSGDVVFSGNSLLNGLTLEGTGTATVAANADLSVAGFNATFHRSVENFGRVRTNSSRITLNETFINRSGGQLVVAGGGIISGSASILNEGTFSKSGTTLSQLNVEIVNTGDFLVADGELKLTEGSTTTSIDVPEGAALRFNRTFTFSPGTALTGAGSVEF</sequence>